<gene>
    <name evidence="1" type="ORF">AHTJR_06165</name>
</gene>
<dbReference type="EMBL" id="CP038009">
    <property type="protein sequence ID" value="QBQ15872.1"/>
    <property type="molecule type" value="Genomic_DNA"/>
</dbReference>
<name>A0A4P7B2R2_ACIHA</name>
<protein>
    <recommendedName>
        <fullName evidence="3">Lipoprotein</fullName>
    </recommendedName>
</protein>
<evidence type="ECO:0000313" key="1">
    <source>
        <dbReference type="EMBL" id="QBQ15872.1"/>
    </source>
</evidence>
<accession>A0A4P7B2R2</accession>
<dbReference type="Proteomes" id="UP000294395">
    <property type="component" value="Chromosome"/>
</dbReference>
<evidence type="ECO:0008006" key="3">
    <source>
        <dbReference type="Google" id="ProtNLM"/>
    </source>
</evidence>
<evidence type="ECO:0000313" key="2">
    <source>
        <dbReference type="Proteomes" id="UP000294395"/>
    </source>
</evidence>
<dbReference type="PROSITE" id="PS51257">
    <property type="entry name" value="PROKAR_LIPOPROTEIN"/>
    <property type="match status" value="1"/>
</dbReference>
<organism evidence="1 2">
    <name type="scientific">Acinetobacter haemolyticus</name>
    <dbReference type="NCBI Taxonomy" id="29430"/>
    <lineage>
        <taxon>Bacteria</taxon>
        <taxon>Pseudomonadati</taxon>
        <taxon>Pseudomonadota</taxon>
        <taxon>Gammaproteobacteria</taxon>
        <taxon>Moraxellales</taxon>
        <taxon>Moraxellaceae</taxon>
        <taxon>Acinetobacter</taxon>
    </lineage>
</organism>
<dbReference type="AlphaFoldDB" id="A0A4P7B2R2"/>
<sequence>MKLTINNKSYTFFCVLFLTACKQPYDRTDYVDPRELSEELFSQYGYEYKNMLVKEKGEINSVHIEKNKMSKENFNNIVRKKIKENGWVEVDPEFEDRHLYCYGAKNRMSIMFPTKQHYKNREGNVIDINENLLNKWVVSFLYNAHGVSGCKHIK</sequence>
<proteinExistence type="predicted"/>
<dbReference type="RefSeq" id="WP_134251954.1">
    <property type="nucleotide sequence ID" value="NZ_CP038009.1"/>
</dbReference>
<reference evidence="1 2" key="1">
    <citation type="submission" date="2019-03" db="EMBL/GenBank/DDBJ databases">
        <title>Complete genome sequence of two outbreak-associated Acinetobacter haemolyticus strains.</title>
        <authorList>
            <person name="Bai L."/>
            <person name="Zhang S.-C."/>
            <person name="Deng Y."/>
            <person name="Song C.-C."/>
            <person name="Kang G.-B."/>
            <person name="Dong Y."/>
            <person name="Wang Y."/>
            <person name="Gao F."/>
            <person name="Huang H."/>
        </authorList>
    </citation>
    <scope>NUCLEOTIDE SEQUENCE [LARGE SCALE GENOMIC DNA]</scope>
    <source>
        <strain evidence="1 2">TJR01</strain>
    </source>
</reference>